<dbReference type="InterPro" id="IPR014942">
    <property type="entry name" value="AbiEii"/>
</dbReference>
<dbReference type="Pfam" id="PF08843">
    <property type="entry name" value="AbiEii"/>
    <property type="match status" value="1"/>
</dbReference>
<evidence type="ECO:0000313" key="2">
    <source>
        <dbReference type="Proteomes" id="UP000075420"/>
    </source>
</evidence>
<evidence type="ECO:0000313" key="1">
    <source>
        <dbReference type="EMBL" id="KYF49679.1"/>
    </source>
</evidence>
<dbReference type="Proteomes" id="UP000075420">
    <property type="component" value="Unassembled WGS sequence"/>
</dbReference>
<accession>A0A150P2L3</accession>
<organism evidence="1 2">
    <name type="scientific">Sorangium cellulosum</name>
    <name type="common">Polyangium cellulosum</name>
    <dbReference type="NCBI Taxonomy" id="56"/>
    <lineage>
        <taxon>Bacteria</taxon>
        <taxon>Pseudomonadati</taxon>
        <taxon>Myxococcota</taxon>
        <taxon>Polyangia</taxon>
        <taxon>Polyangiales</taxon>
        <taxon>Polyangiaceae</taxon>
        <taxon>Sorangium</taxon>
    </lineage>
</organism>
<evidence type="ECO:0008006" key="3">
    <source>
        <dbReference type="Google" id="ProtNLM"/>
    </source>
</evidence>
<comment type="caution">
    <text evidence="1">The sequence shown here is derived from an EMBL/GenBank/DDBJ whole genome shotgun (WGS) entry which is preliminary data.</text>
</comment>
<reference evidence="1 2" key="1">
    <citation type="submission" date="2014-02" db="EMBL/GenBank/DDBJ databases">
        <title>The small core and large imbalanced accessory genome model reveals a collaborative survival strategy of Sorangium cellulosum strains in nature.</title>
        <authorList>
            <person name="Han K."/>
            <person name="Peng R."/>
            <person name="Blom J."/>
            <person name="Li Y.-Z."/>
        </authorList>
    </citation>
    <scope>NUCLEOTIDE SEQUENCE [LARGE SCALE GENOMIC DNA]</scope>
    <source>
        <strain evidence="1 2">So0157-25</strain>
    </source>
</reference>
<protein>
    <recommendedName>
        <fullName evidence="3">Nucleotidyltransferase</fullName>
    </recommendedName>
</protein>
<name>A0A150P2L3_SORCE</name>
<sequence length="209" mass="23137">MAKEQSRALGRLKLVPGIERFYLAGGTAVAVHLRHRRSLDLDLFSMSADIDLATLTEAVRVVVPDLQVISITDAALRVRVGDVPVDIVRYPYGLLDVPVPGPEAFPTAGLRDLAAMKLAAIARRGLRRDFWDLYALAEGGLSLRDAAAAYVAKFGVSEADLYHVLRSLTFFVDAEKDPIYPRGLTAAKWERMKRFFLAEAPELLTDERK</sequence>
<dbReference type="EMBL" id="JELY01003327">
    <property type="protein sequence ID" value="KYF49679.1"/>
    <property type="molecule type" value="Genomic_DNA"/>
</dbReference>
<dbReference type="AlphaFoldDB" id="A0A150P2L3"/>
<gene>
    <name evidence="1" type="ORF">BE08_13220</name>
</gene>
<proteinExistence type="predicted"/>